<reference evidence="1" key="1">
    <citation type="submission" date="2020-05" db="EMBL/GenBank/DDBJ databases">
        <authorList>
            <person name="Chiriac C."/>
            <person name="Salcher M."/>
            <person name="Ghai R."/>
            <person name="Kavagutti S V."/>
        </authorList>
    </citation>
    <scope>NUCLEOTIDE SEQUENCE</scope>
</reference>
<name>A0A6J5YEX8_9ZZZZ</name>
<gene>
    <name evidence="1" type="ORF">UFOPK1392_00741</name>
</gene>
<sequence length="62" mass="6959">MDELLAFECPRCRAQVQARFYGPCANCHDQLRRTQGSDAREVAVADYEPKMNVTPNAVATKD</sequence>
<dbReference type="AlphaFoldDB" id="A0A6J5YEX8"/>
<accession>A0A6J5YEX8</accession>
<evidence type="ECO:0000313" key="1">
    <source>
        <dbReference type="EMBL" id="CAB4322997.1"/>
    </source>
</evidence>
<protein>
    <submittedName>
        <fullName evidence="1">Unannotated protein</fullName>
    </submittedName>
</protein>
<organism evidence="1">
    <name type="scientific">freshwater metagenome</name>
    <dbReference type="NCBI Taxonomy" id="449393"/>
    <lineage>
        <taxon>unclassified sequences</taxon>
        <taxon>metagenomes</taxon>
        <taxon>ecological metagenomes</taxon>
    </lineage>
</organism>
<dbReference type="EMBL" id="CAEMXZ010000023">
    <property type="protein sequence ID" value="CAB4322997.1"/>
    <property type="molecule type" value="Genomic_DNA"/>
</dbReference>
<proteinExistence type="predicted"/>